<gene>
    <name evidence="2" type="ORF">HNR11_002754</name>
</gene>
<feature type="transmembrane region" description="Helical" evidence="1">
    <location>
        <begin position="52"/>
        <end position="73"/>
    </location>
</feature>
<evidence type="ECO:0000313" key="3">
    <source>
        <dbReference type="Proteomes" id="UP000560069"/>
    </source>
</evidence>
<keyword evidence="1" id="KW-0812">Transmembrane</keyword>
<dbReference type="Proteomes" id="UP000560069">
    <property type="component" value="Unassembled WGS sequence"/>
</dbReference>
<evidence type="ECO:0000256" key="1">
    <source>
        <dbReference type="SAM" id="Phobius"/>
    </source>
</evidence>
<name>A0A7Z0EBW7_9MICC</name>
<protein>
    <submittedName>
        <fullName evidence="2">Uncharacterized protein</fullName>
    </submittedName>
</protein>
<dbReference type="EMBL" id="JACCFQ010000002">
    <property type="protein sequence ID" value="NYJ18164.1"/>
    <property type="molecule type" value="Genomic_DNA"/>
</dbReference>
<comment type="caution">
    <text evidence="2">The sequence shown here is derived from an EMBL/GenBank/DDBJ whole genome shotgun (WGS) entry which is preliminary data.</text>
</comment>
<keyword evidence="1" id="KW-1133">Transmembrane helix</keyword>
<accession>A0A7Z0EBW7</accession>
<sequence>MYLPALLLAPVPLFLGALLIARKHHVRRVAVSINDNIYGSLGESVGRRTTPITTVVAGAAFILFGIGLAIYGITGR</sequence>
<keyword evidence="3" id="KW-1185">Reference proteome</keyword>
<organism evidence="2 3">
    <name type="scientific">Nesterenkonia sandarakina</name>
    <dbReference type="NCBI Taxonomy" id="272918"/>
    <lineage>
        <taxon>Bacteria</taxon>
        <taxon>Bacillati</taxon>
        <taxon>Actinomycetota</taxon>
        <taxon>Actinomycetes</taxon>
        <taxon>Micrococcales</taxon>
        <taxon>Micrococcaceae</taxon>
        <taxon>Nesterenkonia</taxon>
    </lineage>
</organism>
<proteinExistence type="predicted"/>
<reference evidence="2 3" key="1">
    <citation type="submission" date="2020-07" db="EMBL/GenBank/DDBJ databases">
        <title>Sequencing the genomes of 1000 actinobacteria strains.</title>
        <authorList>
            <person name="Klenk H.-P."/>
        </authorList>
    </citation>
    <scope>NUCLEOTIDE SEQUENCE [LARGE SCALE GENOMIC DNA]</scope>
    <source>
        <strain evidence="2 3">DSM 15664</strain>
    </source>
</reference>
<dbReference type="AlphaFoldDB" id="A0A7Z0EBW7"/>
<keyword evidence="1" id="KW-0472">Membrane</keyword>
<evidence type="ECO:0000313" key="2">
    <source>
        <dbReference type="EMBL" id="NYJ18164.1"/>
    </source>
</evidence>